<reference evidence="2 3" key="1">
    <citation type="submission" date="2015-12" db="EMBL/GenBank/DDBJ databases">
        <title>Draft genome sequence of the thermoanaerobe Thermotalea metallivorans, an isolate from the runoff channel of the Great Artesian Basin, Australia.</title>
        <authorList>
            <person name="Patel B.K."/>
        </authorList>
    </citation>
    <scope>NUCLEOTIDE SEQUENCE [LARGE SCALE GENOMIC DNA]</scope>
    <source>
        <strain evidence="2 3">B2-1</strain>
    </source>
</reference>
<dbReference type="EMBL" id="LOEE01000030">
    <property type="protein sequence ID" value="KXG75884.1"/>
    <property type="molecule type" value="Genomic_DNA"/>
</dbReference>
<dbReference type="CDD" id="cd14360">
    <property type="entry name" value="UBA_NAC_like_bac"/>
    <property type="match status" value="1"/>
</dbReference>
<keyword evidence="3" id="KW-1185">Reference proteome</keyword>
<evidence type="ECO:0000259" key="1">
    <source>
        <dbReference type="Pfam" id="PF14242"/>
    </source>
</evidence>
<organism evidence="2 3">
    <name type="scientific">Thermotalea metallivorans</name>
    <dbReference type="NCBI Taxonomy" id="520762"/>
    <lineage>
        <taxon>Bacteria</taxon>
        <taxon>Bacillati</taxon>
        <taxon>Bacillota</taxon>
        <taxon>Clostridia</taxon>
        <taxon>Peptostreptococcales</taxon>
        <taxon>Thermotaleaceae</taxon>
        <taxon>Thermotalea</taxon>
    </lineage>
</organism>
<dbReference type="AlphaFoldDB" id="A0A140L5Q9"/>
<dbReference type="InterPro" id="IPR009060">
    <property type="entry name" value="UBA-like_sf"/>
</dbReference>
<dbReference type="Pfam" id="PF14242">
    <property type="entry name" value="DUF4342"/>
    <property type="match status" value="1"/>
</dbReference>
<evidence type="ECO:0000313" key="2">
    <source>
        <dbReference type="EMBL" id="KXG75884.1"/>
    </source>
</evidence>
<dbReference type="Proteomes" id="UP000070456">
    <property type="component" value="Unassembled WGS sequence"/>
</dbReference>
<feature type="domain" description="DUF4342" evidence="1">
    <location>
        <begin position="47"/>
        <end position="121"/>
    </location>
</feature>
<dbReference type="STRING" id="520762.AN619_13470"/>
<dbReference type="Gene3D" id="1.10.8.10">
    <property type="entry name" value="DNA helicase RuvA subunit, C-terminal domain"/>
    <property type="match status" value="1"/>
</dbReference>
<comment type="caution">
    <text evidence="2">The sequence shown here is derived from an EMBL/GenBank/DDBJ whole genome shotgun (WGS) entry which is preliminary data.</text>
</comment>
<accession>A0A140L5Q9</accession>
<dbReference type="SUPFAM" id="SSF46934">
    <property type="entry name" value="UBA-like"/>
    <property type="match status" value="1"/>
</dbReference>
<protein>
    <recommendedName>
        <fullName evidence="1">DUF4342 domain-containing protein</fullName>
    </recommendedName>
</protein>
<proteinExistence type="predicted"/>
<dbReference type="InterPro" id="IPR025642">
    <property type="entry name" value="DUF4342"/>
</dbReference>
<dbReference type="RefSeq" id="WP_068555950.1">
    <property type="nucleotide sequence ID" value="NZ_LOEE01000030.1"/>
</dbReference>
<dbReference type="PATRIC" id="fig|520762.4.peg.1497"/>
<evidence type="ECO:0000313" key="3">
    <source>
        <dbReference type="Proteomes" id="UP000070456"/>
    </source>
</evidence>
<gene>
    <name evidence="2" type="ORF">AN619_13470</name>
</gene>
<sequence length="165" mass="18023">MEISLEKIDLVRERTGVTYKEAKEALEAVGGNVVDAIIHIEEKQNVKWADNLSGMGNEILEKLKEIVKKGNVTKILLKRDGETIMNIPVTAGAIGAILSPPVAMAGVLTALVTKCRIEIVKTNGEIVDINEMAEDTLNTVKSKVDGLKQKINPEKSEENTTDKEE</sequence>
<name>A0A140L5Q9_9FIRM</name>
<dbReference type="OrthoDB" id="129626at2"/>